<keyword evidence="3" id="KW-1185">Reference proteome</keyword>
<reference evidence="2 3" key="1">
    <citation type="submission" date="2023-11" db="EMBL/GenBank/DDBJ databases">
        <title>MicrobeMod: A computational toolkit for identifying prokaryotic methylation and restriction-modification with nanopore sequencing.</title>
        <authorList>
            <person name="Crits-Christoph A."/>
            <person name="Kang S.C."/>
            <person name="Lee H."/>
            <person name="Ostrov N."/>
        </authorList>
    </citation>
    <scope>NUCLEOTIDE SEQUENCE [LARGE SCALE GENOMIC DNA]</scope>
    <source>
        <strain evidence="2 3">ATCC 25935</strain>
    </source>
</reference>
<dbReference type="InterPro" id="IPR045653">
    <property type="entry name" value="DUF6396"/>
</dbReference>
<dbReference type="EMBL" id="CP140152">
    <property type="protein sequence ID" value="WQH04741.1"/>
    <property type="molecule type" value="Genomic_DNA"/>
</dbReference>
<dbReference type="SMART" id="SM00671">
    <property type="entry name" value="SEL1"/>
    <property type="match status" value="1"/>
</dbReference>
<dbReference type="Proteomes" id="UP001326110">
    <property type="component" value="Chromosome"/>
</dbReference>
<evidence type="ECO:0000313" key="2">
    <source>
        <dbReference type="EMBL" id="WQH04741.1"/>
    </source>
</evidence>
<gene>
    <name evidence="2" type="ORF">SR858_27510</name>
</gene>
<proteinExistence type="predicted"/>
<dbReference type="RefSeq" id="WP_019924507.1">
    <property type="nucleotide sequence ID" value="NZ_CP140152.1"/>
</dbReference>
<dbReference type="SUPFAM" id="SSF81901">
    <property type="entry name" value="HCP-like"/>
    <property type="match status" value="1"/>
</dbReference>
<dbReference type="PANTHER" id="PTHR11102">
    <property type="entry name" value="SEL-1-LIKE PROTEIN"/>
    <property type="match status" value="1"/>
</dbReference>
<accession>A0ABZ0XYB3</accession>
<dbReference type="InterPro" id="IPR011990">
    <property type="entry name" value="TPR-like_helical_dom_sf"/>
</dbReference>
<feature type="domain" description="DUF6396" evidence="1">
    <location>
        <begin position="259"/>
        <end position="318"/>
    </location>
</feature>
<dbReference type="InterPro" id="IPR050767">
    <property type="entry name" value="Sel1_AlgK"/>
</dbReference>
<dbReference type="Pfam" id="PF19933">
    <property type="entry name" value="DUF6396"/>
    <property type="match status" value="1"/>
</dbReference>
<protein>
    <submittedName>
        <fullName evidence="2">DUF6396 domain-containing protein</fullName>
    </submittedName>
</protein>
<evidence type="ECO:0000259" key="1">
    <source>
        <dbReference type="Pfam" id="PF19933"/>
    </source>
</evidence>
<dbReference type="PANTHER" id="PTHR11102:SF147">
    <property type="entry name" value="SEL1L ADAPTOR SUBUNIT OF ERAD E3 UBIQUITIN LIGASE"/>
    <property type="match status" value="1"/>
</dbReference>
<sequence length="329" mass="36748">MVVVLAASFFYLRELLQEKALHDIPYGFKKFSLSDPLPRCGRWKDHMPSYREPSAYRLYIEARKLWRSKQAWELTREENARIVKDVSTAADMGDWGARALMAHFYLNGLGGLDTNNVLDPVPEKAIEIERLAVKAGQPWGFYDLGVAYEYGHGGLPQDKDLAWAYYLRAAELGSPEAQMALASAYAKARRFEDEEKMQLCAFKQGHGPAAYELAMSAEVNGRHAEALMLRQEGVKFGSQKCANSLWILFDEGIWAGANKDAKAALTALGVHLDLERSQRYESVSDALKINPDLKLSRLDLVVPLPPAKLPRWAGVMGAVEPESTAPPTY</sequence>
<dbReference type="InterPro" id="IPR006597">
    <property type="entry name" value="Sel1-like"/>
</dbReference>
<organism evidence="2 3">
    <name type="scientific">Duganella zoogloeoides</name>
    <dbReference type="NCBI Taxonomy" id="75659"/>
    <lineage>
        <taxon>Bacteria</taxon>
        <taxon>Pseudomonadati</taxon>
        <taxon>Pseudomonadota</taxon>
        <taxon>Betaproteobacteria</taxon>
        <taxon>Burkholderiales</taxon>
        <taxon>Oxalobacteraceae</taxon>
        <taxon>Telluria group</taxon>
        <taxon>Duganella</taxon>
    </lineage>
</organism>
<name>A0ABZ0XYB3_9BURK</name>
<dbReference type="Gene3D" id="1.25.40.10">
    <property type="entry name" value="Tetratricopeptide repeat domain"/>
    <property type="match status" value="1"/>
</dbReference>
<evidence type="ECO:0000313" key="3">
    <source>
        <dbReference type="Proteomes" id="UP001326110"/>
    </source>
</evidence>